<dbReference type="RefSeq" id="WP_249861705.1">
    <property type="nucleotide sequence ID" value="NZ_CP027059.1"/>
</dbReference>
<proteinExistence type="predicted"/>
<accession>A0ABY4RWS3</accession>
<evidence type="ECO:0000313" key="1">
    <source>
        <dbReference type="EMBL" id="UQZ86141.1"/>
    </source>
</evidence>
<evidence type="ECO:0000313" key="2">
    <source>
        <dbReference type="Proteomes" id="UP001057134"/>
    </source>
</evidence>
<dbReference type="Pfam" id="PF12224">
    <property type="entry name" value="Amidoligase_2"/>
    <property type="match status" value="1"/>
</dbReference>
<name>A0ABY4RWS3_9BACL</name>
<organism evidence="1 2">
    <name type="scientific">Paenibacillus konkukensis</name>
    <dbReference type="NCBI Taxonomy" id="2020716"/>
    <lineage>
        <taxon>Bacteria</taxon>
        <taxon>Bacillati</taxon>
        <taxon>Bacillota</taxon>
        <taxon>Bacilli</taxon>
        <taxon>Bacillales</taxon>
        <taxon>Paenibacillaceae</taxon>
        <taxon>Paenibacillus</taxon>
    </lineage>
</organism>
<reference evidence="1" key="1">
    <citation type="submission" date="2018-02" db="EMBL/GenBank/DDBJ databases">
        <authorList>
            <person name="Kim S.-K."/>
            <person name="Jung H.-I."/>
            <person name="Lee S.-W."/>
        </authorList>
    </citation>
    <scope>NUCLEOTIDE SEQUENCE</scope>
    <source>
        <strain evidence="1">SK3146</strain>
    </source>
</reference>
<reference evidence="1" key="2">
    <citation type="journal article" date="2021" name="J Anim Sci Technol">
        <title>Complete genome sequence of Paenibacillus konkukensis sp. nov. SK3146 as a potential probiotic strain.</title>
        <authorList>
            <person name="Jung H.I."/>
            <person name="Park S."/>
            <person name="Niu K.M."/>
            <person name="Lee S.W."/>
            <person name="Kothari D."/>
            <person name="Yi K.J."/>
            <person name="Kim S.K."/>
        </authorList>
    </citation>
    <scope>NUCLEOTIDE SEQUENCE</scope>
    <source>
        <strain evidence="1">SK3146</strain>
    </source>
</reference>
<dbReference type="InterPro" id="IPR022025">
    <property type="entry name" value="Amidoligase_2"/>
</dbReference>
<dbReference type="EMBL" id="CP027059">
    <property type="protein sequence ID" value="UQZ86141.1"/>
    <property type="molecule type" value="Genomic_DNA"/>
</dbReference>
<dbReference type="Proteomes" id="UP001057134">
    <property type="component" value="Chromosome"/>
</dbReference>
<protein>
    <submittedName>
        <fullName evidence="1">Amidoligase enzyme</fullName>
    </submittedName>
</protein>
<gene>
    <name evidence="1" type="ORF">SK3146_05433</name>
</gene>
<keyword evidence="2" id="KW-1185">Reference proteome</keyword>
<sequence length="301" mass="33414">MWPKETDWTSLKFGVEIEFIGGEPEHLELLPGWVMSLDERQIDETGEESGSELKTPPLLWGEREQIAVMLERLQAQGAAVNWSCGLHVHVGLEPWGERILLPLLDAALAYQHALRALLRTAEHRLLFCPPVTAEMRDRCAAEASEDSVRRRGRPQSHRCGINAAAWFDIGTAEIRYANGSMDYQEILRTVQLCLRFIAAVGAGHKLSGKPHELAALLGVPARGYPAPIAPPCWFRERTWLDNALIPLLAPMAGELVPGGEIHHILPYADGLSVAIEGDDGRLRRYALELPAAGWNIVRRIP</sequence>